<dbReference type="OMA" id="HYVAGHH"/>
<evidence type="ECO:0008006" key="4">
    <source>
        <dbReference type="Google" id="ProtNLM"/>
    </source>
</evidence>
<organism evidence="2 3">
    <name type="scientific">Tetracentron sinense</name>
    <name type="common">Spur-leaf</name>
    <dbReference type="NCBI Taxonomy" id="13715"/>
    <lineage>
        <taxon>Eukaryota</taxon>
        <taxon>Viridiplantae</taxon>
        <taxon>Streptophyta</taxon>
        <taxon>Embryophyta</taxon>
        <taxon>Tracheophyta</taxon>
        <taxon>Spermatophyta</taxon>
        <taxon>Magnoliopsida</taxon>
        <taxon>Trochodendrales</taxon>
        <taxon>Trochodendraceae</taxon>
        <taxon>Tetracentron</taxon>
    </lineage>
</organism>
<keyword evidence="1" id="KW-0472">Membrane</keyword>
<protein>
    <recommendedName>
        <fullName evidence="4">Transmembrane protein</fullName>
    </recommendedName>
</protein>
<evidence type="ECO:0000313" key="2">
    <source>
        <dbReference type="EMBL" id="KAF8409728.1"/>
    </source>
</evidence>
<feature type="transmembrane region" description="Helical" evidence="1">
    <location>
        <begin position="12"/>
        <end position="31"/>
    </location>
</feature>
<evidence type="ECO:0000256" key="1">
    <source>
        <dbReference type="SAM" id="Phobius"/>
    </source>
</evidence>
<keyword evidence="1" id="KW-0812">Transmembrane</keyword>
<accession>A0A835DMP1</accession>
<dbReference type="OrthoDB" id="649865at2759"/>
<dbReference type="AlphaFoldDB" id="A0A835DMP1"/>
<keyword evidence="1" id="KW-1133">Transmembrane helix</keyword>
<evidence type="ECO:0000313" key="3">
    <source>
        <dbReference type="Proteomes" id="UP000655225"/>
    </source>
</evidence>
<proteinExistence type="predicted"/>
<keyword evidence="3" id="KW-1185">Reference proteome</keyword>
<gene>
    <name evidence="2" type="ORF">HHK36_005807</name>
</gene>
<sequence>MAIPEKLLKFKFHLIFVILVSLLLFFILLLAPRFFDIIAYFWPLFLSTALFLVAIVVFGQISPPGTETSSDKTGEELLDYVAGQPELVEEPQKSE</sequence>
<feature type="transmembrane region" description="Helical" evidence="1">
    <location>
        <begin position="37"/>
        <end position="58"/>
    </location>
</feature>
<name>A0A835DMP1_TETSI</name>
<dbReference type="PANTHER" id="PTHR34125">
    <property type="entry name" value="OS01G0762900 PROTEIN"/>
    <property type="match status" value="1"/>
</dbReference>
<comment type="caution">
    <text evidence="2">The sequence shown here is derived from an EMBL/GenBank/DDBJ whole genome shotgun (WGS) entry which is preliminary data.</text>
</comment>
<dbReference type="Proteomes" id="UP000655225">
    <property type="component" value="Unassembled WGS sequence"/>
</dbReference>
<dbReference type="PANTHER" id="PTHR34125:SF7">
    <property type="entry name" value="TRANSMEMBRANE PROTEIN"/>
    <property type="match status" value="1"/>
</dbReference>
<dbReference type="EMBL" id="JABCRI010000003">
    <property type="protein sequence ID" value="KAF8409728.1"/>
    <property type="molecule type" value="Genomic_DNA"/>
</dbReference>
<reference evidence="2 3" key="1">
    <citation type="submission" date="2020-04" db="EMBL/GenBank/DDBJ databases">
        <title>Plant Genome Project.</title>
        <authorList>
            <person name="Zhang R.-G."/>
        </authorList>
    </citation>
    <scope>NUCLEOTIDE SEQUENCE [LARGE SCALE GENOMIC DNA]</scope>
    <source>
        <strain evidence="2">YNK0</strain>
        <tissue evidence="2">Leaf</tissue>
    </source>
</reference>